<sequence length="131" mass="14012">MAVLDPSAAKVYRPPMATASSPQSGNVAGKGEEEAAGIMKVKTGADLERRGKEDSSIDDGGELLGSNNRSICYITMDIVMTILIDLQAKIGDMEVEMTHMSSCITSLKKQMASPDEIPCTVNNNSNNFHSM</sequence>
<dbReference type="AlphaFoldDB" id="A0A8J5QZ41"/>
<evidence type="ECO:0000256" key="1">
    <source>
        <dbReference type="SAM" id="MobiDB-lite"/>
    </source>
</evidence>
<reference evidence="2" key="2">
    <citation type="submission" date="2021-02" db="EMBL/GenBank/DDBJ databases">
        <authorList>
            <person name="Kimball J.A."/>
            <person name="Haas M.W."/>
            <person name="Macchietto M."/>
            <person name="Kono T."/>
            <person name="Duquette J."/>
            <person name="Shao M."/>
        </authorList>
    </citation>
    <scope>NUCLEOTIDE SEQUENCE</scope>
    <source>
        <tissue evidence="2">Fresh leaf tissue</tissue>
    </source>
</reference>
<evidence type="ECO:0000313" key="3">
    <source>
        <dbReference type="Proteomes" id="UP000729402"/>
    </source>
</evidence>
<evidence type="ECO:0000313" key="2">
    <source>
        <dbReference type="EMBL" id="KAG8047150.1"/>
    </source>
</evidence>
<dbReference type="EMBL" id="JAAALK010000290">
    <property type="protein sequence ID" value="KAG8047150.1"/>
    <property type="molecule type" value="Genomic_DNA"/>
</dbReference>
<name>A0A8J5QZ41_ZIZPA</name>
<keyword evidence="3" id="KW-1185">Reference proteome</keyword>
<proteinExistence type="predicted"/>
<gene>
    <name evidence="2" type="ORF">GUJ93_ZPchr0008g13781</name>
</gene>
<protein>
    <submittedName>
        <fullName evidence="2">Uncharacterized protein</fullName>
    </submittedName>
</protein>
<accession>A0A8J5QZ41</accession>
<feature type="compositionally biased region" description="Basic and acidic residues" evidence="1">
    <location>
        <begin position="43"/>
        <end position="55"/>
    </location>
</feature>
<dbReference type="Proteomes" id="UP000729402">
    <property type="component" value="Unassembled WGS sequence"/>
</dbReference>
<organism evidence="2 3">
    <name type="scientific">Zizania palustris</name>
    <name type="common">Northern wild rice</name>
    <dbReference type="NCBI Taxonomy" id="103762"/>
    <lineage>
        <taxon>Eukaryota</taxon>
        <taxon>Viridiplantae</taxon>
        <taxon>Streptophyta</taxon>
        <taxon>Embryophyta</taxon>
        <taxon>Tracheophyta</taxon>
        <taxon>Spermatophyta</taxon>
        <taxon>Magnoliopsida</taxon>
        <taxon>Liliopsida</taxon>
        <taxon>Poales</taxon>
        <taxon>Poaceae</taxon>
        <taxon>BOP clade</taxon>
        <taxon>Oryzoideae</taxon>
        <taxon>Oryzeae</taxon>
        <taxon>Zizaniinae</taxon>
        <taxon>Zizania</taxon>
    </lineage>
</organism>
<feature type="region of interest" description="Disordered" evidence="1">
    <location>
        <begin position="1"/>
        <end position="65"/>
    </location>
</feature>
<comment type="caution">
    <text evidence="2">The sequence shown here is derived from an EMBL/GenBank/DDBJ whole genome shotgun (WGS) entry which is preliminary data.</text>
</comment>
<reference evidence="2" key="1">
    <citation type="journal article" date="2021" name="bioRxiv">
        <title>Whole Genome Assembly and Annotation of Northern Wild Rice, Zizania palustris L., Supports a Whole Genome Duplication in the Zizania Genus.</title>
        <authorList>
            <person name="Haas M."/>
            <person name="Kono T."/>
            <person name="Macchietto M."/>
            <person name="Millas R."/>
            <person name="McGilp L."/>
            <person name="Shao M."/>
            <person name="Duquette J."/>
            <person name="Hirsch C.N."/>
            <person name="Kimball J."/>
        </authorList>
    </citation>
    <scope>NUCLEOTIDE SEQUENCE</scope>
    <source>
        <tissue evidence="2">Fresh leaf tissue</tissue>
    </source>
</reference>